<dbReference type="PANTHER" id="PTHR24421">
    <property type="entry name" value="NITRATE/NITRITE SENSOR PROTEIN NARX-RELATED"/>
    <property type="match status" value="1"/>
</dbReference>
<protein>
    <submittedName>
        <fullName evidence="6">Two-component system, NarL family, sensor histidine kinase DesK</fullName>
    </submittedName>
</protein>
<feature type="transmembrane region" description="Helical" evidence="4">
    <location>
        <begin position="95"/>
        <end position="115"/>
    </location>
</feature>
<dbReference type="PANTHER" id="PTHR24421:SF63">
    <property type="entry name" value="SENSOR HISTIDINE KINASE DESK"/>
    <property type="match status" value="1"/>
</dbReference>
<keyword evidence="2 6" id="KW-0418">Kinase</keyword>
<reference evidence="7" key="1">
    <citation type="submission" date="2016-10" db="EMBL/GenBank/DDBJ databases">
        <authorList>
            <person name="Varghese N."/>
            <person name="Submissions S."/>
        </authorList>
    </citation>
    <scope>NUCLEOTIDE SEQUENCE [LARGE SCALE GENOMIC DNA]</scope>
    <source>
        <strain evidence="7">DSM 21368</strain>
    </source>
</reference>
<evidence type="ECO:0000256" key="4">
    <source>
        <dbReference type="SAM" id="Phobius"/>
    </source>
</evidence>
<dbReference type="OrthoDB" id="5241784at2"/>
<evidence type="ECO:0000256" key="2">
    <source>
        <dbReference type="ARBA" id="ARBA00022777"/>
    </source>
</evidence>
<keyword evidence="7" id="KW-1185">Reference proteome</keyword>
<dbReference type="AlphaFoldDB" id="A0A1H5HH53"/>
<dbReference type="EMBL" id="FNTX01000001">
    <property type="protein sequence ID" value="SEE27376.1"/>
    <property type="molecule type" value="Genomic_DNA"/>
</dbReference>
<dbReference type="CDD" id="cd16917">
    <property type="entry name" value="HATPase_UhpB-NarQ-NarX-like"/>
    <property type="match status" value="1"/>
</dbReference>
<dbReference type="Gene3D" id="1.20.5.1930">
    <property type="match status" value="1"/>
</dbReference>
<dbReference type="InterPro" id="IPR011712">
    <property type="entry name" value="Sig_transdc_His_kin_sub3_dim/P"/>
</dbReference>
<keyword evidence="1" id="KW-0808">Transferase</keyword>
<sequence length="419" mass="44586">MTTVRAGGTAGTGWRGQSDPQRFELYNRWSLYFLLIFGPIVGISAAASLANATGTQAWFGPAATAGFLIQTGVAEIVLARGLNHYLGRAARPTRTAAVLVVITLLLIALAAVPLMQAEPLPTDDGRLLMPGWVLLAPVGIALSALAPLFTTRWLVTAGVLAMGGAAALQTWGSGEPRALVPFVISGTLVVIGVVLSFRVSAWMIGVVWEQANRREVDARLAVAEERLRFSRDLHDIFGRTLSTVAVTSELAAELARRGDPRGPDKMLEVRQIAQDALREVRDVVEGYRRADLPTELAGAREILRSAGITAEVRGEELVLGEQAAEGLGWVVREGVTNVVRHADARTAGITVEIADGGAQVVIVNDGVRPVATARPGSGLHGLRERLATIGGRIEAGVDDADQSQFRLEAWVPDDKEVTP</sequence>
<feature type="transmembrane region" description="Helical" evidence="4">
    <location>
        <begin position="178"/>
        <end position="204"/>
    </location>
</feature>
<organism evidence="6 7">
    <name type="scientific">Ruania alba</name>
    <dbReference type="NCBI Taxonomy" id="648782"/>
    <lineage>
        <taxon>Bacteria</taxon>
        <taxon>Bacillati</taxon>
        <taxon>Actinomycetota</taxon>
        <taxon>Actinomycetes</taxon>
        <taxon>Micrococcales</taxon>
        <taxon>Ruaniaceae</taxon>
        <taxon>Ruania</taxon>
    </lineage>
</organism>
<keyword evidence="4" id="KW-1133">Transmembrane helix</keyword>
<dbReference type="Proteomes" id="UP000199220">
    <property type="component" value="Unassembled WGS sequence"/>
</dbReference>
<feature type="transmembrane region" description="Helical" evidence="4">
    <location>
        <begin position="153"/>
        <end position="172"/>
    </location>
</feature>
<dbReference type="RefSeq" id="WP_089772736.1">
    <property type="nucleotide sequence ID" value="NZ_FNTX01000001.1"/>
</dbReference>
<feature type="transmembrane region" description="Helical" evidence="4">
    <location>
        <begin position="127"/>
        <end position="146"/>
    </location>
</feature>
<dbReference type="Pfam" id="PF07730">
    <property type="entry name" value="HisKA_3"/>
    <property type="match status" value="1"/>
</dbReference>
<dbReference type="InterPro" id="IPR036890">
    <property type="entry name" value="HATPase_C_sf"/>
</dbReference>
<dbReference type="STRING" id="648782.SAMN04488554_1960"/>
<feature type="transmembrane region" description="Helical" evidence="4">
    <location>
        <begin position="31"/>
        <end position="52"/>
    </location>
</feature>
<evidence type="ECO:0000256" key="3">
    <source>
        <dbReference type="ARBA" id="ARBA00023012"/>
    </source>
</evidence>
<dbReference type="SUPFAM" id="SSF55874">
    <property type="entry name" value="ATPase domain of HSP90 chaperone/DNA topoisomerase II/histidine kinase"/>
    <property type="match status" value="1"/>
</dbReference>
<evidence type="ECO:0000256" key="1">
    <source>
        <dbReference type="ARBA" id="ARBA00022679"/>
    </source>
</evidence>
<keyword evidence="4" id="KW-0472">Membrane</keyword>
<keyword evidence="3" id="KW-0902">Two-component regulatory system</keyword>
<keyword evidence="4" id="KW-0812">Transmembrane</keyword>
<dbReference type="GO" id="GO:0000155">
    <property type="term" value="F:phosphorelay sensor kinase activity"/>
    <property type="evidence" value="ECO:0007669"/>
    <property type="project" value="InterPro"/>
</dbReference>
<dbReference type="GO" id="GO:0016020">
    <property type="term" value="C:membrane"/>
    <property type="evidence" value="ECO:0007669"/>
    <property type="project" value="InterPro"/>
</dbReference>
<evidence type="ECO:0000313" key="6">
    <source>
        <dbReference type="EMBL" id="SEE27376.1"/>
    </source>
</evidence>
<feature type="transmembrane region" description="Helical" evidence="4">
    <location>
        <begin position="58"/>
        <end position="83"/>
    </location>
</feature>
<proteinExistence type="predicted"/>
<dbReference type="Gene3D" id="3.30.565.10">
    <property type="entry name" value="Histidine kinase-like ATPase, C-terminal domain"/>
    <property type="match status" value="1"/>
</dbReference>
<dbReference type="GO" id="GO:0046983">
    <property type="term" value="F:protein dimerization activity"/>
    <property type="evidence" value="ECO:0007669"/>
    <property type="project" value="InterPro"/>
</dbReference>
<evidence type="ECO:0000259" key="5">
    <source>
        <dbReference type="Pfam" id="PF07730"/>
    </source>
</evidence>
<gene>
    <name evidence="6" type="ORF">SAMN04488554_1960</name>
</gene>
<accession>A0A1H5HH53</accession>
<feature type="domain" description="Signal transduction histidine kinase subgroup 3 dimerisation and phosphoacceptor" evidence="5">
    <location>
        <begin position="225"/>
        <end position="291"/>
    </location>
</feature>
<dbReference type="InterPro" id="IPR050482">
    <property type="entry name" value="Sensor_HK_TwoCompSys"/>
</dbReference>
<name>A0A1H5HH53_9MICO</name>
<evidence type="ECO:0000313" key="7">
    <source>
        <dbReference type="Proteomes" id="UP000199220"/>
    </source>
</evidence>